<reference evidence="1" key="1">
    <citation type="submission" date="2015-06" db="EMBL/GenBank/DDBJ databases">
        <authorList>
            <person name="Liu B."/>
            <person name="Wang J."/>
            <person name="Zhu Y."/>
            <person name="Liu G."/>
            <person name="Chen Q."/>
            <person name="Zheng C."/>
            <person name="Che J."/>
            <person name="Ge C."/>
            <person name="Shi H."/>
            <person name="Pan Z."/>
            <person name="Liu X."/>
        </authorList>
    </citation>
    <scope>NUCLEOTIDE SEQUENCE [LARGE SCALE GENOMIC DNA]</scope>
    <source>
        <strain evidence="1">DSM 16346</strain>
    </source>
</reference>
<accession>A0A0J6D275</accession>
<dbReference type="EMBL" id="LELK01000001">
    <property type="protein sequence ID" value="KMM38404.1"/>
    <property type="molecule type" value="Genomic_DNA"/>
</dbReference>
<evidence type="ECO:0000313" key="2">
    <source>
        <dbReference type="Proteomes" id="UP000035996"/>
    </source>
</evidence>
<gene>
    <name evidence="1" type="ORF">AB986_03625</name>
</gene>
<dbReference type="AlphaFoldDB" id="A0A0J6D275"/>
<evidence type="ECO:0000313" key="1">
    <source>
        <dbReference type="EMBL" id="KMM38404.1"/>
    </source>
</evidence>
<dbReference type="STRING" id="157733.AB986_03625"/>
<proteinExistence type="predicted"/>
<sequence>MIDQTLSSLFYLAVFVEISAMRVDNFRSSGVSPVPLVPQESSILPLQLAKCGFYSIIVSNILLEKSLQKKASYFDHLVRNSFGW</sequence>
<keyword evidence="2" id="KW-1185">Reference proteome</keyword>
<organism evidence="1 2">
    <name type="scientific">Guptibacillus hwajinpoensis</name>
    <dbReference type="NCBI Taxonomy" id="208199"/>
    <lineage>
        <taxon>Bacteria</taxon>
        <taxon>Bacillati</taxon>
        <taxon>Bacillota</taxon>
        <taxon>Bacilli</taxon>
        <taxon>Bacillales</taxon>
        <taxon>Guptibacillaceae</taxon>
        <taxon>Guptibacillus</taxon>
    </lineage>
</organism>
<dbReference type="Proteomes" id="UP000035996">
    <property type="component" value="Unassembled WGS sequence"/>
</dbReference>
<protein>
    <submittedName>
        <fullName evidence="1">Uncharacterized protein</fullName>
    </submittedName>
</protein>
<name>A0A0J6D275_9BACL</name>
<comment type="caution">
    <text evidence="1">The sequence shown here is derived from an EMBL/GenBank/DDBJ whole genome shotgun (WGS) entry which is preliminary data.</text>
</comment>